<dbReference type="EMBL" id="JBHRTS010000010">
    <property type="protein sequence ID" value="MFC3195840.1"/>
    <property type="molecule type" value="Genomic_DNA"/>
</dbReference>
<name>A0ABV7JCJ8_9GAMM</name>
<reference evidence="2" key="1">
    <citation type="journal article" date="2019" name="Int. J. Syst. Evol. Microbiol.">
        <title>The Global Catalogue of Microorganisms (GCM) 10K type strain sequencing project: providing services to taxonomists for standard genome sequencing and annotation.</title>
        <authorList>
            <consortium name="The Broad Institute Genomics Platform"/>
            <consortium name="The Broad Institute Genome Sequencing Center for Infectious Disease"/>
            <person name="Wu L."/>
            <person name="Ma J."/>
        </authorList>
    </citation>
    <scope>NUCLEOTIDE SEQUENCE [LARGE SCALE GENOMIC DNA]</scope>
    <source>
        <strain evidence="2">KCTC 42953</strain>
    </source>
</reference>
<sequence length="162" mass="18379">MTYLSSHQASWAEDYLTIRRAILAIEGLTIRLDHIGSTAIEGLMAKPCIDVLGQVSSLSHLNPAIPLIKQLGFTCRGAYGIAGRIYFSRATETKCHLHVFATGHPAIEQHLNFVRVMSHAPEKIKEFNQLKQRLQQRYPNDKQAYQRAKAGFYQQLDRCKIQ</sequence>
<dbReference type="Pfam" id="PF04229">
    <property type="entry name" value="GrpB"/>
    <property type="match status" value="1"/>
</dbReference>
<dbReference type="Proteomes" id="UP001595533">
    <property type="component" value="Unassembled WGS sequence"/>
</dbReference>
<dbReference type="PANTHER" id="PTHR34822:SF1">
    <property type="entry name" value="GRPB FAMILY PROTEIN"/>
    <property type="match status" value="1"/>
</dbReference>
<dbReference type="SUPFAM" id="SSF81301">
    <property type="entry name" value="Nucleotidyltransferase"/>
    <property type="match status" value="1"/>
</dbReference>
<dbReference type="InterPro" id="IPR007344">
    <property type="entry name" value="GrpB/CoaE"/>
</dbReference>
<dbReference type="RefSeq" id="WP_157893029.1">
    <property type="nucleotide sequence ID" value="NZ_JBHRTS010000010.1"/>
</dbReference>
<protein>
    <submittedName>
        <fullName evidence="1">GrpB family protein</fullName>
    </submittedName>
</protein>
<gene>
    <name evidence="1" type="ORF">ACFODZ_16415</name>
</gene>
<accession>A0ABV7JCJ8</accession>
<proteinExistence type="predicted"/>
<evidence type="ECO:0000313" key="1">
    <source>
        <dbReference type="EMBL" id="MFC3195840.1"/>
    </source>
</evidence>
<keyword evidence="2" id="KW-1185">Reference proteome</keyword>
<evidence type="ECO:0000313" key="2">
    <source>
        <dbReference type="Proteomes" id="UP001595533"/>
    </source>
</evidence>
<dbReference type="Gene3D" id="3.30.460.10">
    <property type="entry name" value="Beta Polymerase, domain 2"/>
    <property type="match status" value="1"/>
</dbReference>
<organism evidence="1 2">
    <name type="scientific">Marinicella sediminis</name>
    <dbReference type="NCBI Taxonomy" id="1792834"/>
    <lineage>
        <taxon>Bacteria</taxon>
        <taxon>Pseudomonadati</taxon>
        <taxon>Pseudomonadota</taxon>
        <taxon>Gammaproteobacteria</taxon>
        <taxon>Lysobacterales</taxon>
        <taxon>Marinicellaceae</taxon>
        <taxon>Marinicella</taxon>
    </lineage>
</organism>
<dbReference type="PANTHER" id="PTHR34822">
    <property type="entry name" value="GRPB DOMAIN PROTEIN (AFU_ORTHOLOGUE AFUA_1G01530)"/>
    <property type="match status" value="1"/>
</dbReference>
<comment type="caution">
    <text evidence="1">The sequence shown here is derived from an EMBL/GenBank/DDBJ whole genome shotgun (WGS) entry which is preliminary data.</text>
</comment>
<dbReference type="InterPro" id="IPR043519">
    <property type="entry name" value="NT_sf"/>
</dbReference>